<dbReference type="Gene3D" id="1.20.1530.20">
    <property type="match status" value="1"/>
</dbReference>
<dbReference type="KEGG" id="hmp:K6T50_09620"/>
<proteinExistence type="inferred from homology"/>
<feature type="transmembrane region" description="Helical" evidence="7">
    <location>
        <begin position="233"/>
        <end position="262"/>
    </location>
</feature>
<dbReference type="Pfam" id="PF00999">
    <property type="entry name" value="Na_H_Exchanger"/>
    <property type="match status" value="1"/>
</dbReference>
<dbReference type="GO" id="GO:1902600">
    <property type="term" value="P:proton transmembrane transport"/>
    <property type="evidence" value="ECO:0007669"/>
    <property type="project" value="InterPro"/>
</dbReference>
<protein>
    <submittedName>
        <fullName evidence="9">Cation:proton antiporter</fullName>
    </submittedName>
</protein>
<keyword evidence="6 7" id="KW-0472">Membrane</keyword>
<evidence type="ECO:0000259" key="8">
    <source>
        <dbReference type="Pfam" id="PF00999"/>
    </source>
</evidence>
<dbReference type="InterPro" id="IPR038770">
    <property type="entry name" value="Na+/solute_symporter_sf"/>
</dbReference>
<feature type="transmembrane region" description="Helical" evidence="7">
    <location>
        <begin position="42"/>
        <end position="63"/>
    </location>
</feature>
<reference evidence="9 10" key="1">
    <citation type="journal article" date="2021" name="Int. J. Syst. Evol. Microbiol.">
        <title>Halobaculum halophilum sp. nov. and Halobaculum salinum sp. nov., isolated from salt lake and saline soil.</title>
        <authorList>
            <person name="Cui H.L."/>
            <person name="Shi X.W."/>
            <person name="Yin X.M."/>
            <person name="Yang X.Y."/>
            <person name="Hou J."/>
            <person name="Zhu L."/>
        </authorList>
    </citation>
    <scope>NUCLEOTIDE SEQUENCE [LARGE SCALE GENOMIC DNA]</scope>
    <source>
        <strain evidence="9 10">NBRC 109044</strain>
    </source>
</reference>
<organism evidence="9 10">
    <name type="scientific">Halobaculum magnesiiphilum</name>
    <dbReference type="NCBI Taxonomy" id="1017351"/>
    <lineage>
        <taxon>Archaea</taxon>
        <taxon>Methanobacteriati</taxon>
        <taxon>Methanobacteriota</taxon>
        <taxon>Stenosarchaea group</taxon>
        <taxon>Halobacteria</taxon>
        <taxon>Halobacteriales</taxon>
        <taxon>Haloferacaceae</taxon>
        <taxon>Halobaculum</taxon>
    </lineage>
</organism>
<feature type="transmembrane region" description="Helical" evidence="7">
    <location>
        <begin position="108"/>
        <end position="141"/>
    </location>
</feature>
<gene>
    <name evidence="9" type="ORF">K6T50_09620</name>
</gene>
<feature type="transmembrane region" description="Helical" evidence="7">
    <location>
        <begin position="69"/>
        <end position="87"/>
    </location>
</feature>
<feature type="transmembrane region" description="Helical" evidence="7">
    <location>
        <begin position="161"/>
        <end position="183"/>
    </location>
</feature>
<comment type="subcellular location">
    <subcellularLocation>
        <location evidence="1">Membrane</location>
        <topology evidence="1">Multi-pass membrane protein</topology>
    </subcellularLocation>
</comment>
<evidence type="ECO:0000256" key="7">
    <source>
        <dbReference type="SAM" id="Phobius"/>
    </source>
</evidence>
<dbReference type="EMBL" id="CP081958">
    <property type="protein sequence ID" value="QZP36574.1"/>
    <property type="molecule type" value="Genomic_DNA"/>
</dbReference>
<dbReference type="Proteomes" id="UP000826254">
    <property type="component" value="Chromosome"/>
</dbReference>
<evidence type="ECO:0000256" key="5">
    <source>
        <dbReference type="ARBA" id="ARBA00022989"/>
    </source>
</evidence>
<evidence type="ECO:0000313" key="10">
    <source>
        <dbReference type="Proteomes" id="UP000826254"/>
    </source>
</evidence>
<accession>A0A8T8W9X6</accession>
<keyword evidence="4 7" id="KW-0812">Transmembrane</keyword>
<evidence type="ECO:0000256" key="6">
    <source>
        <dbReference type="ARBA" id="ARBA00023136"/>
    </source>
</evidence>
<feature type="transmembrane region" description="Helical" evidence="7">
    <location>
        <begin position="362"/>
        <end position="384"/>
    </location>
</feature>
<dbReference type="InterPro" id="IPR006153">
    <property type="entry name" value="Cation/H_exchanger_TM"/>
</dbReference>
<evidence type="ECO:0000256" key="1">
    <source>
        <dbReference type="ARBA" id="ARBA00004141"/>
    </source>
</evidence>
<name>A0A8T8W9X6_9EURY</name>
<comment type="similarity">
    <text evidence="2">Belongs to the monovalent cation:proton antiporter 2 (CPA2) transporter (TC 2.A.37) family.</text>
</comment>
<dbReference type="GO" id="GO:0015297">
    <property type="term" value="F:antiporter activity"/>
    <property type="evidence" value="ECO:0007669"/>
    <property type="project" value="InterPro"/>
</dbReference>
<evidence type="ECO:0000256" key="4">
    <source>
        <dbReference type="ARBA" id="ARBA00022692"/>
    </source>
</evidence>
<evidence type="ECO:0000313" key="9">
    <source>
        <dbReference type="EMBL" id="QZP36574.1"/>
    </source>
</evidence>
<evidence type="ECO:0000256" key="3">
    <source>
        <dbReference type="ARBA" id="ARBA00022448"/>
    </source>
</evidence>
<evidence type="ECO:0000256" key="2">
    <source>
        <dbReference type="ARBA" id="ARBA00005551"/>
    </source>
</evidence>
<feature type="domain" description="Cation/H+ exchanger transmembrane" evidence="8">
    <location>
        <begin position="24"/>
        <end position="382"/>
    </location>
</feature>
<keyword evidence="3" id="KW-0813">Transport</keyword>
<sequence>MAAGSPVAGGDLHGLLALGTLLAVAALVAAAGRRVGIPTVPLYVLGGVLAGPHVAGAVGLPSIAPAEVLTLAEVGVVLLLFFLGLEFSLDRLIAARRKLSAAAAVDLLVNFPVGVVLGLAFGLGPIGAFLVGGIVYISSSAVITKSLVDLGWIADPEAEPVLGTLVAEDLVIAVYLALAVALVAGGSPVDALPRIAVALGFLIAVAAAAQLLAPRLAPYLGTSDEDLVVRTLAVALVVSGLALAVGASEAVAGFFVGVGVGATPLHDRVADRIAPLRDAFAVVFFAWVGLNTDPVAVAGVAAFVLAAAALSGPAKVISGSVGGWLYDLSPRRSLRTGLALVPRGEFSLIIAALAAASPDPTIARVIPAFAVGYVLVMSFAGTIAMSEASRIERLVGVAEE</sequence>
<dbReference type="AlphaFoldDB" id="A0A8T8W9X6"/>
<keyword evidence="5 7" id="KW-1133">Transmembrane helix</keyword>
<dbReference type="PANTHER" id="PTHR42751">
    <property type="entry name" value="SODIUM/HYDROGEN EXCHANGER FAMILY/TRKA DOMAIN PROTEIN"/>
    <property type="match status" value="1"/>
</dbReference>
<dbReference type="GO" id="GO:0016020">
    <property type="term" value="C:membrane"/>
    <property type="evidence" value="ECO:0007669"/>
    <property type="project" value="UniProtKB-SubCell"/>
</dbReference>
<dbReference type="GeneID" id="67178400"/>
<dbReference type="RefSeq" id="WP_222606394.1">
    <property type="nucleotide sequence ID" value="NZ_CP081958.1"/>
</dbReference>
<keyword evidence="10" id="KW-1185">Reference proteome</keyword>
<feature type="transmembrane region" description="Helical" evidence="7">
    <location>
        <begin position="195"/>
        <end position="213"/>
    </location>
</feature>
<feature type="transmembrane region" description="Helical" evidence="7">
    <location>
        <begin position="12"/>
        <end position="30"/>
    </location>
</feature>
<dbReference type="PANTHER" id="PTHR42751:SF4">
    <property type="entry name" value="K(+)_H(+) ANTIPORTER SUBUNIT KHTU"/>
    <property type="match status" value="1"/>
</dbReference>